<evidence type="ECO:0000313" key="4">
    <source>
        <dbReference type="Proteomes" id="UP001142153"/>
    </source>
</evidence>
<dbReference type="RefSeq" id="WP_269892903.1">
    <property type="nucleotide sequence ID" value="NZ_JAPZPY010000001.1"/>
</dbReference>
<dbReference type="Gene3D" id="3.40.50.1820">
    <property type="entry name" value="alpha/beta hydrolase"/>
    <property type="match status" value="1"/>
</dbReference>
<feature type="domain" description="AB hydrolase-1" evidence="2">
    <location>
        <begin position="6"/>
        <end position="227"/>
    </location>
</feature>
<dbReference type="SUPFAM" id="SSF53474">
    <property type="entry name" value="alpha/beta-Hydrolases"/>
    <property type="match status" value="1"/>
</dbReference>
<protein>
    <submittedName>
        <fullName evidence="3">Alpha/beta fold hydrolase</fullName>
    </submittedName>
</protein>
<keyword evidence="3" id="KW-0378">Hydrolase</keyword>
<accession>A0ABT4PNF9</accession>
<evidence type="ECO:0000313" key="3">
    <source>
        <dbReference type="EMBL" id="MCZ8378112.1"/>
    </source>
</evidence>
<dbReference type="InterPro" id="IPR052897">
    <property type="entry name" value="Sec-Metab_Biosynth_Hydrolase"/>
</dbReference>
<dbReference type="InterPro" id="IPR029058">
    <property type="entry name" value="AB_hydrolase_fold"/>
</dbReference>
<dbReference type="PANTHER" id="PTHR37017:SF11">
    <property type="entry name" value="ESTERASE_LIPASE_THIOESTERASE DOMAIN-CONTAINING PROTEIN"/>
    <property type="match status" value="1"/>
</dbReference>
<evidence type="ECO:0000259" key="2">
    <source>
        <dbReference type="Pfam" id="PF12697"/>
    </source>
</evidence>
<name>A0ABT4PNF9_9MYCO</name>
<gene>
    <name evidence="3" type="ORF">O6P37_04490</name>
</gene>
<dbReference type="InterPro" id="IPR000073">
    <property type="entry name" value="AB_hydrolase_1"/>
</dbReference>
<proteinExistence type="predicted"/>
<dbReference type="PANTHER" id="PTHR37017">
    <property type="entry name" value="AB HYDROLASE-1 DOMAIN-CONTAINING PROTEIN-RELATED"/>
    <property type="match status" value="1"/>
</dbReference>
<dbReference type="Proteomes" id="UP001142153">
    <property type="component" value="Unassembled WGS sequence"/>
</dbReference>
<dbReference type="GO" id="GO:0016787">
    <property type="term" value="F:hydrolase activity"/>
    <property type="evidence" value="ECO:0007669"/>
    <property type="project" value="UniProtKB-KW"/>
</dbReference>
<organism evidence="3 4">
    <name type="scientific">Mycobacterium hippophais</name>
    <dbReference type="NCBI Taxonomy" id="3016340"/>
    <lineage>
        <taxon>Bacteria</taxon>
        <taxon>Bacillati</taxon>
        <taxon>Actinomycetota</taxon>
        <taxon>Actinomycetes</taxon>
        <taxon>Mycobacteriales</taxon>
        <taxon>Mycobacteriaceae</taxon>
        <taxon>Mycobacterium</taxon>
    </lineage>
</organism>
<feature type="region of interest" description="Disordered" evidence="1">
    <location>
        <begin position="195"/>
        <end position="221"/>
    </location>
</feature>
<evidence type="ECO:0000256" key="1">
    <source>
        <dbReference type="SAM" id="MobiDB-lite"/>
    </source>
</evidence>
<sequence>MATFALVHGAWHGAWCWDRLVPELMTRGHQVVAVDLPSDDVTASFDDYADVVCAAVGDSPARDLILVGHSLGGMTIPLVAARRPLRRLVYLCALLPQPGRSLGQQMAEDGAMLDPDYALGLSRTDPDRRTWVDEERAREHLFGDCDEATAAAAIARLRPQATYPYRLPYPPDELPAVASSYVLCTQDRMVKPDWSRRTAPDRVGADVEELPGSHSPFLSRPGELADVLDRLADA</sequence>
<comment type="caution">
    <text evidence="3">The sequence shown here is derived from an EMBL/GenBank/DDBJ whole genome shotgun (WGS) entry which is preliminary data.</text>
</comment>
<dbReference type="Pfam" id="PF12697">
    <property type="entry name" value="Abhydrolase_6"/>
    <property type="match status" value="1"/>
</dbReference>
<keyword evidence="4" id="KW-1185">Reference proteome</keyword>
<feature type="compositionally biased region" description="Basic and acidic residues" evidence="1">
    <location>
        <begin position="195"/>
        <end position="205"/>
    </location>
</feature>
<reference evidence="3" key="1">
    <citation type="submission" date="2022-12" db="EMBL/GenBank/DDBJ databases">
        <authorList>
            <person name="Deng Y."/>
            <person name="Zhang Y.-Q."/>
        </authorList>
    </citation>
    <scope>NUCLEOTIDE SEQUENCE</scope>
    <source>
        <strain evidence="3">CPCC 205372</strain>
    </source>
</reference>
<dbReference type="EMBL" id="JAPZPY010000001">
    <property type="protein sequence ID" value="MCZ8378112.1"/>
    <property type="molecule type" value="Genomic_DNA"/>
</dbReference>